<feature type="compositionally biased region" description="Pro residues" evidence="1">
    <location>
        <begin position="8"/>
        <end position="19"/>
    </location>
</feature>
<evidence type="ECO:0000313" key="2">
    <source>
        <dbReference type="EMBL" id="GEU37856.1"/>
    </source>
</evidence>
<protein>
    <recommendedName>
        <fullName evidence="3">Reverse transcriptase domain-containing protein</fullName>
    </recommendedName>
</protein>
<gene>
    <name evidence="2" type="ORF">Tci_009834</name>
</gene>
<reference evidence="2" key="1">
    <citation type="journal article" date="2019" name="Sci. Rep.">
        <title>Draft genome of Tanacetum cinerariifolium, the natural source of mosquito coil.</title>
        <authorList>
            <person name="Yamashiro T."/>
            <person name="Shiraishi A."/>
            <person name="Satake H."/>
            <person name="Nakayama K."/>
        </authorList>
    </citation>
    <scope>NUCLEOTIDE SEQUENCE</scope>
</reference>
<evidence type="ECO:0000256" key="1">
    <source>
        <dbReference type="SAM" id="MobiDB-lite"/>
    </source>
</evidence>
<feature type="region of interest" description="Disordered" evidence="1">
    <location>
        <begin position="218"/>
        <end position="249"/>
    </location>
</feature>
<dbReference type="AlphaFoldDB" id="A0A6L2JLL3"/>
<dbReference type="PANTHER" id="PTHR33223:SF11">
    <property type="entry name" value="ELEMENT PROTEIN, PUTATIVE-RELATED"/>
    <property type="match status" value="1"/>
</dbReference>
<sequence>MTNGRETTPPPGFLTPPHIPNISTTERPPVTTTVFAATTPGNTSFAYRASTSTDLAPMINPAFMEPNPERNREVTPPLNTRSPRVRRQRERVVEFEEAPNKERSRIGRHIEGSILNYEDLKAKFRSHFSQQKRFTKTYLAVHSIKQREGESVRAFATSTSGSKRQAQRTTIHSDRDFVYLVPLASKGYIRTYTWIEAREVATNGALNDQRDNFERSRKSFWDSDRGQRSRDRLSPYRGPNHGFLSSLSKSPREILPTEKVARSFEQPPRMLGSRRSRDMSKFCYFHEDHGDDTNDCRQLRSQIVEDVRSGQLSYLVKGIKKERTKTFDSQQ</sequence>
<accession>A0A6L2JLL3</accession>
<feature type="compositionally biased region" description="Basic and acidic residues" evidence="1">
    <location>
        <begin position="218"/>
        <end position="234"/>
    </location>
</feature>
<dbReference type="EMBL" id="BKCJ010000982">
    <property type="protein sequence ID" value="GEU37856.1"/>
    <property type="molecule type" value="Genomic_DNA"/>
</dbReference>
<feature type="region of interest" description="Disordered" evidence="1">
    <location>
        <begin position="64"/>
        <end position="86"/>
    </location>
</feature>
<name>A0A6L2JLL3_TANCI</name>
<comment type="caution">
    <text evidence="2">The sequence shown here is derived from an EMBL/GenBank/DDBJ whole genome shotgun (WGS) entry which is preliminary data.</text>
</comment>
<feature type="region of interest" description="Disordered" evidence="1">
    <location>
        <begin position="1"/>
        <end position="26"/>
    </location>
</feature>
<dbReference type="PANTHER" id="PTHR33223">
    <property type="entry name" value="CCHC-TYPE DOMAIN-CONTAINING PROTEIN"/>
    <property type="match status" value="1"/>
</dbReference>
<proteinExistence type="predicted"/>
<organism evidence="2">
    <name type="scientific">Tanacetum cinerariifolium</name>
    <name type="common">Dalmatian daisy</name>
    <name type="synonym">Chrysanthemum cinerariifolium</name>
    <dbReference type="NCBI Taxonomy" id="118510"/>
    <lineage>
        <taxon>Eukaryota</taxon>
        <taxon>Viridiplantae</taxon>
        <taxon>Streptophyta</taxon>
        <taxon>Embryophyta</taxon>
        <taxon>Tracheophyta</taxon>
        <taxon>Spermatophyta</taxon>
        <taxon>Magnoliopsida</taxon>
        <taxon>eudicotyledons</taxon>
        <taxon>Gunneridae</taxon>
        <taxon>Pentapetalae</taxon>
        <taxon>asterids</taxon>
        <taxon>campanulids</taxon>
        <taxon>Asterales</taxon>
        <taxon>Asteraceae</taxon>
        <taxon>Asteroideae</taxon>
        <taxon>Anthemideae</taxon>
        <taxon>Anthemidinae</taxon>
        <taxon>Tanacetum</taxon>
    </lineage>
</organism>
<evidence type="ECO:0008006" key="3">
    <source>
        <dbReference type="Google" id="ProtNLM"/>
    </source>
</evidence>